<evidence type="ECO:0000256" key="2">
    <source>
        <dbReference type="ARBA" id="ARBA00023002"/>
    </source>
</evidence>
<dbReference type="AlphaFoldDB" id="A0A9D2RZU8"/>
<dbReference type="EMBL" id="DWYA01000008">
    <property type="protein sequence ID" value="HJB38928.1"/>
    <property type="molecule type" value="Genomic_DNA"/>
</dbReference>
<comment type="caution">
    <text evidence="3">The sequence shown here is derived from an EMBL/GenBank/DDBJ whole genome shotgun (WGS) entry which is preliminary data.</text>
</comment>
<dbReference type="Gene3D" id="3.40.50.720">
    <property type="entry name" value="NAD(P)-binding Rossmann-like Domain"/>
    <property type="match status" value="1"/>
</dbReference>
<proteinExistence type="inferred from homology"/>
<dbReference type="PRINTS" id="PR00081">
    <property type="entry name" value="GDHRDH"/>
</dbReference>
<protein>
    <submittedName>
        <fullName evidence="3">SDR family oxidoreductase</fullName>
    </submittedName>
</protein>
<dbReference type="FunFam" id="3.40.50.720:FF:000084">
    <property type="entry name" value="Short-chain dehydrogenase reductase"/>
    <property type="match status" value="1"/>
</dbReference>
<reference evidence="3" key="1">
    <citation type="journal article" date="2021" name="PeerJ">
        <title>Extensive microbial diversity within the chicken gut microbiome revealed by metagenomics and culture.</title>
        <authorList>
            <person name="Gilroy R."/>
            <person name="Ravi A."/>
            <person name="Getino M."/>
            <person name="Pursley I."/>
            <person name="Horton D.L."/>
            <person name="Alikhan N.F."/>
            <person name="Baker D."/>
            <person name="Gharbi K."/>
            <person name="Hall N."/>
            <person name="Watson M."/>
            <person name="Adriaenssens E.M."/>
            <person name="Foster-Nyarko E."/>
            <person name="Jarju S."/>
            <person name="Secka A."/>
            <person name="Antonio M."/>
            <person name="Oren A."/>
            <person name="Chaudhuri R.R."/>
            <person name="La Ragione R."/>
            <person name="Hildebrand F."/>
            <person name="Pallen M.J."/>
        </authorList>
    </citation>
    <scope>NUCLEOTIDE SEQUENCE</scope>
    <source>
        <strain evidence="3">ChiBcec8-14828</strain>
    </source>
</reference>
<accession>A0A9D2RZU8</accession>
<dbReference type="Proteomes" id="UP000824209">
    <property type="component" value="Unassembled WGS sequence"/>
</dbReference>
<dbReference type="InterPro" id="IPR002347">
    <property type="entry name" value="SDR_fam"/>
</dbReference>
<dbReference type="GO" id="GO:0016616">
    <property type="term" value="F:oxidoreductase activity, acting on the CH-OH group of donors, NAD or NADP as acceptor"/>
    <property type="evidence" value="ECO:0007669"/>
    <property type="project" value="TreeGrafter"/>
</dbReference>
<dbReference type="GO" id="GO:0008206">
    <property type="term" value="P:bile acid metabolic process"/>
    <property type="evidence" value="ECO:0007669"/>
    <property type="project" value="UniProtKB-ARBA"/>
</dbReference>
<evidence type="ECO:0000256" key="1">
    <source>
        <dbReference type="ARBA" id="ARBA00006484"/>
    </source>
</evidence>
<dbReference type="SUPFAM" id="SSF51735">
    <property type="entry name" value="NAD(P)-binding Rossmann-fold domains"/>
    <property type="match status" value="1"/>
</dbReference>
<name>A0A9D2RZU8_9FIRM</name>
<organism evidence="3 4">
    <name type="scientific">Candidatus Ruthenibacterium avium</name>
    <dbReference type="NCBI Taxonomy" id="2838751"/>
    <lineage>
        <taxon>Bacteria</taxon>
        <taxon>Bacillati</taxon>
        <taxon>Bacillota</taxon>
        <taxon>Clostridia</taxon>
        <taxon>Eubacteriales</taxon>
        <taxon>Oscillospiraceae</taxon>
        <taxon>Ruthenibacterium</taxon>
    </lineage>
</organism>
<evidence type="ECO:0000313" key="4">
    <source>
        <dbReference type="Proteomes" id="UP000824209"/>
    </source>
</evidence>
<gene>
    <name evidence="3" type="ORF">H9943_00870</name>
</gene>
<reference evidence="3" key="2">
    <citation type="submission" date="2021-04" db="EMBL/GenBank/DDBJ databases">
        <authorList>
            <person name="Gilroy R."/>
        </authorList>
    </citation>
    <scope>NUCLEOTIDE SEQUENCE</scope>
    <source>
        <strain evidence="3">ChiBcec8-14828</strain>
    </source>
</reference>
<dbReference type="InterPro" id="IPR020904">
    <property type="entry name" value="Sc_DH/Rdtase_CS"/>
</dbReference>
<dbReference type="PROSITE" id="PS00061">
    <property type="entry name" value="ADH_SHORT"/>
    <property type="match status" value="1"/>
</dbReference>
<dbReference type="Pfam" id="PF13561">
    <property type="entry name" value="adh_short_C2"/>
    <property type="match status" value="1"/>
</dbReference>
<dbReference type="InterPro" id="IPR036291">
    <property type="entry name" value="NAD(P)-bd_dom_sf"/>
</dbReference>
<dbReference type="PANTHER" id="PTHR42760">
    <property type="entry name" value="SHORT-CHAIN DEHYDROGENASES/REDUCTASES FAMILY MEMBER"/>
    <property type="match status" value="1"/>
</dbReference>
<comment type="similarity">
    <text evidence="1">Belongs to the short-chain dehydrogenases/reductases (SDR) family.</text>
</comment>
<evidence type="ECO:0000313" key="3">
    <source>
        <dbReference type="EMBL" id="HJB38928.1"/>
    </source>
</evidence>
<sequence>MSLDFTNVFSLEGKTALVVGVGGLGEPIAQALLQNGADLVLADRKITQSPLQDEARALGRNCLLLHVDLQDEDSIIEMVRQAEEQTGGIDILVNAAGVNQLKKAEEYDAKTWDFVMGVNLRGLHFVTREVGKGMIARRYGRILSISSVKSIIGTDQDYIAYCASKGAVNMYTKQLACEWGKYGITVNAIAPTFTRTPINSFQLDDPVFYDALVKRIPLGRICTAKDLGCAALYLCSDAAAFVSGQVLCVDGGLTAKQ</sequence>
<dbReference type="PRINTS" id="PR00080">
    <property type="entry name" value="SDRFAMILY"/>
</dbReference>
<keyword evidence="2" id="KW-0560">Oxidoreductase</keyword>